<dbReference type="InterPro" id="IPR000835">
    <property type="entry name" value="HTH_MarR-typ"/>
</dbReference>
<dbReference type="InterPro" id="IPR036388">
    <property type="entry name" value="WH-like_DNA-bd_sf"/>
</dbReference>
<dbReference type="SUPFAM" id="SSF46785">
    <property type="entry name" value="Winged helix' DNA-binding domain"/>
    <property type="match status" value="1"/>
</dbReference>
<dbReference type="GO" id="GO:0003700">
    <property type="term" value="F:DNA-binding transcription factor activity"/>
    <property type="evidence" value="ECO:0007669"/>
    <property type="project" value="InterPro"/>
</dbReference>
<dbReference type="Pfam" id="PF12802">
    <property type="entry name" value="MarR_2"/>
    <property type="match status" value="1"/>
</dbReference>
<dbReference type="InterPro" id="IPR039422">
    <property type="entry name" value="MarR/SlyA-like"/>
</dbReference>
<feature type="domain" description="HTH marR-type" evidence="1">
    <location>
        <begin position="18"/>
        <end position="154"/>
    </location>
</feature>
<dbReference type="InterPro" id="IPR036390">
    <property type="entry name" value="WH_DNA-bd_sf"/>
</dbReference>
<dbReference type="PANTHER" id="PTHR33164:SF99">
    <property type="entry name" value="MARR FAMILY REGULATORY PROTEIN"/>
    <property type="match status" value="1"/>
</dbReference>
<dbReference type="SMART" id="SM00347">
    <property type="entry name" value="HTH_MARR"/>
    <property type="match status" value="1"/>
</dbReference>
<accession>A0A1Q4VG83</accession>
<name>A0A1Q4VG83_9ACTN</name>
<evidence type="ECO:0000259" key="1">
    <source>
        <dbReference type="PROSITE" id="PS50995"/>
    </source>
</evidence>
<dbReference type="Gene3D" id="1.10.10.10">
    <property type="entry name" value="Winged helix-like DNA-binding domain superfamily/Winged helix DNA-binding domain"/>
    <property type="match status" value="1"/>
</dbReference>
<dbReference type="Proteomes" id="UP000186455">
    <property type="component" value="Unassembled WGS sequence"/>
</dbReference>
<dbReference type="AlphaFoldDB" id="A0A1Q4VG83"/>
<reference evidence="2 3" key="1">
    <citation type="submission" date="2015-06" db="EMBL/GenBank/DDBJ databases">
        <title>Cloning and characterization of the uncialamcin biosynthetic gene cluster.</title>
        <authorList>
            <person name="Yan X."/>
            <person name="Huang T."/>
            <person name="Ge H."/>
            <person name="Shen B."/>
        </authorList>
    </citation>
    <scope>NUCLEOTIDE SEQUENCE [LARGE SCALE GENOMIC DNA]</scope>
    <source>
        <strain evidence="2 3">DCA2648</strain>
    </source>
</reference>
<dbReference type="GO" id="GO:0006950">
    <property type="term" value="P:response to stress"/>
    <property type="evidence" value="ECO:0007669"/>
    <property type="project" value="TreeGrafter"/>
</dbReference>
<dbReference type="PROSITE" id="PS50995">
    <property type="entry name" value="HTH_MARR_2"/>
    <property type="match status" value="1"/>
</dbReference>
<dbReference type="STRING" id="1048205.AB852_07945"/>
<evidence type="ECO:0000313" key="2">
    <source>
        <dbReference type="EMBL" id="OKH96843.1"/>
    </source>
</evidence>
<keyword evidence="3" id="KW-1185">Reference proteome</keyword>
<organism evidence="2 3">
    <name type="scientific">Streptomyces uncialis</name>
    <dbReference type="NCBI Taxonomy" id="1048205"/>
    <lineage>
        <taxon>Bacteria</taxon>
        <taxon>Bacillati</taxon>
        <taxon>Actinomycetota</taxon>
        <taxon>Actinomycetes</taxon>
        <taxon>Kitasatosporales</taxon>
        <taxon>Streptomycetaceae</taxon>
        <taxon>Streptomyces</taxon>
    </lineage>
</organism>
<sequence length="169" mass="18898">MSAPPRPAVAAADPDREAQRTMRSFLTAARLLSEQLGHELRREGGMSQIHYELLDWLSEAPGLRLRMNELARRTGVSASRLSHLADRLEQRGWIERAEDPGDRRALLARLTPAGRVALEEAAPWHADCARTRLLDHLSADQLRRLREISDQLSGRLTLPEPRGTPPPGP</sequence>
<dbReference type="PANTHER" id="PTHR33164">
    <property type="entry name" value="TRANSCRIPTIONAL REGULATOR, MARR FAMILY"/>
    <property type="match status" value="1"/>
</dbReference>
<gene>
    <name evidence="2" type="ORF">AB852_07945</name>
</gene>
<comment type="caution">
    <text evidence="2">The sequence shown here is derived from an EMBL/GenBank/DDBJ whole genome shotgun (WGS) entry which is preliminary data.</text>
</comment>
<dbReference type="EMBL" id="LFBV01000001">
    <property type="protein sequence ID" value="OKH96843.1"/>
    <property type="molecule type" value="Genomic_DNA"/>
</dbReference>
<dbReference type="PRINTS" id="PR00598">
    <property type="entry name" value="HTHMARR"/>
</dbReference>
<protein>
    <submittedName>
        <fullName evidence="2">MarR family transcriptional regulator</fullName>
    </submittedName>
</protein>
<proteinExistence type="predicted"/>
<evidence type="ECO:0000313" key="3">
    <source>
        <dbReference type="Proteomes" id="UP000186455"/>
    </source>
</evidence>